<proteinExistence type="predicted"/>
<dbReference type="PANTHER" id="PTHR33470">
    <property type="entry name" value="OS01G0164075 PROTEIN"/>
    <property type="match status" value="1"/>
</dbReference>
<dbReference type="Pfam" id="PF01190">
    <property type="entry name" value="Pollen_Ole_e_1"/>
    <property type="match status" value="1"/>
</dbReference>
<dbReference type="GO" id="GO:0071944">
    <property type="term" value="C:cell periphery"/>
    <property type="evidence" value="ECO:0007669"/>
    <property type="project" value="TreeGrafter"/>
</dbReference>
<dbReference type="AlphaFoldDB" id="A0AA88ACX5"/>
<reference evidence="3" key="1">
    <citation type="submission" date="2023-07" db="EMBL/GenBank/DDBJ databases">
        <title>draft genome sequence of fig (Ficus carica).</title>
        <authorList>
            <person name="Takahashi T."/>
            <person name="Nishimura K."/>
        </authorList>
    </citation>
    <scope>NUCLEOTIDE SEQUENCE</scope>
</reference>
<evidence type="ECO:0000256" key="1">
    <source>
        <dbReference type="ARBA" id="ARBA00022729"/>
    </source>
</evidence>
<evidence type="ECO:0000313" key="4">
    <source>
        <dbReference type="Proteomes" id="UP001187192"/>
    </source>
</evidence>
<feature type="compositionally biased region" description="Basic and acidic residues" evidence="2">
    <location>
        <begin position="73"/>
        <end position="82"/>
    </location>
</feature>
<dbReference type="EMBL" id="BTGU01000041">
    <property type="protein sequence ID" value="GMN52383.1"/>
    <property type="molecule type" value="Genomic_DNA"/>
</dbReference>
<gene>
    <name evidence="3" type="ORF">TIFTF001_021526</name>
</gene>
<organism evidence="3 4">
    <name type="scientific">Ficus carica</name>
    <name type="common">Common fig</name>
    <dbReference type="NCBI Taxonomy" id="3494"/>
    <lineage>
        <taxon>Eukaryota</taxon>
        <taxon>Viridiplantae</taxon>
        <taxon>Streptophyta</taxon>
        <taxon>Embryophyta</taxon>
        <taxon>Tracheophyta</taxon>
        <taxon>Spermatophyta</taxon>
        <taxon>Magnoliopsida</taxon>
        <taxon>eudicotyledons</taxon>
        <taxon>Gunneridae</taxon>
        <taxon>Pentapetalae</taxon>
        <taxon>rosids</taxon>
        <taxon>fabids</taxon>
        <taxon>Rosales</taxon>
        <taxon>Moraceae</taxon>
        <taxon>Ficeae</taxon>
        <taxon>Ficus</taxon>
    </lineage>
</organism>
<feature type="region of interest" description="Disordered" evidence="2">
    <location>
        <begin position="49"/>
        <end position="82"/>
    </location>
</feature>
<evidence type="ECO:0000313" key="3">
    <source>
        <dbReference type="EMBL" id="GMN52383.1"/>
    </source>
</evidence>
<dbReference type="GO" id="GO:0009723">
    <property type="term" value="P:response to ethylene"/>
    <property type="evidence" value="ECO:0007669"/>
    <property type="project" value="TreeGrafter"/>
</dbReference>
<protein>
    <submittedName>
        <fullName evidence="3">Uncharacterized protein</fullName>
    </submittedName>
</protein>
<dbReference type="PANTHER" id="PTHR33470:SF40">
    <property type="entry name" value="PROTEIN SEED AND ROOT HAIR PROTECTIVE PROTEIN"/>
    <property type="match status" value="1"/>
</dbReference>
<comment type="caution">
    <text evidence="3">The sequence shown here is derived from an EMBL/GenBank/DDBJ whole genome shotgun (WGS) entry which is preliminary data.</text>
</comment>
<evidence type="ECO:0000256" key="2">
    <source>
        <dbReference type="SAM" id="MobiDB-lite"/>
    </source>
</evidence>
<accession>A0AA88ACX5</accession>
<name>A0AA88ACX5_FICCA</name>
<dbReference type="Proteomes" id="UP001187192">
    <property type="component" value="Unassembled WGS sequence"/>
</dbReference>
<sequence length="245" mass="27572">MQLISSANYDYQLTCHDQLLDDNLISTNDNHDDHQKQLHDQVLNNLLRPTTQDPYKHRKSKGEETIVPMKSENNNEKSNPEGKENYIALNELLTYEEQKNYDQAVHHDTGVLIPINKFTAIQGLILCKSGQKYAPLQGAKARITCEATEDKNNGNGNPKLSFSIETDETDIYGLFIETFSVSYMCEVKLNIETCKVFLEAPPPGNTCKVATDVNNGKKGAQLSSVRIFNDKILYTVGPFIYASSY</sequence>
<keyword evidence="4" id="KW-1185">Reference proteome</keyword>
<keyword evidence="1" id="KW-0732">Signal</keyword>